<dbReference type="OrthoDB" id="9798161at2"/>
<proteinExistence type="predicted"/>
<dbReference type="Proteomes" id="UP000323454">
    <property type="component" value="Unassembled WGS sequence"/>
</dbReference>
<reference evidence="2 3" key="2">
    <citation type="submission" date="2019-09" db="EMBL/GenBank/DDBJ databases">
        <authorList>
            <person name="Jin C."/>
        </authorList>
    </citation>
    <scope>NUCLEOTIDE SEQUENCE [LARGE SCALE GENOMIC DNA]</scope>
    <source>
        <strain evidence="2 3">AN110305</strain>
    </source>
</reference>
<dbReference type="PANTHER" id="PTHR33360">
    <property type="entry name" value="TRANSPOSASE FOR INSERTION SEQUENCE ELEMENT IS200"/>
    <property type="match status" value="1"/>
</dbReference>
<dbReference type="SUPFAM" id="SSF143422">
    <property type="entry name" value="Transposase IS200-like"/>
    <property type="match status" value="1"/>
</dbReference>
<dbReference type="AlphaFoldDB" id="A0A5B2WUC8"/>
<dbReference type="SMART" id="SM01321">
    <property type="entry name" value="Y1_Tnp"/>
    <property type="match status" value="1"/>
</dbReference>
<accession>A0A5B2WUC8</accession>
<dbReference type="InterPro" id="IPR036515">
    <property type="entry name" value="Transposase_17_sf"/>
</dbReference>
<dbReference type="GO" id="GO:0003677">
    <property type="term" value="F:DNA binding"/>
    <property type="evidence" value="ECO:0007669"/>
    <property type="project" value="InterPro"/>
</dbReference>
<feature type="domain" description="Transposase IS200-like" evidence="1">
    <location>
        <begin position="18"/>
        <end position="138"/>
    </location>
</feature>
<sequence length="142" mass="16532">MSPRWEPNPHIRRGRSVIYNLHVHLVFVTKYRRGAFTDQTLTRCEEIMRDVCASLGAELREFNGETDHVHLLVHYPPSLALSTLVNSLKGVSSRRLRQEFPAHVRRYLWDQHFWSPSYFAGSCGGAPLSIIKEYIEQQKRPD</sequence>
<dbReference type="GO" id="GO:0006313">
    <property type="term" value="P:DNA transposition"/>
    <property type="evidence" value="ECO:0007669"/>
    <property type="project" value="InterPro"/>
</dbReference>
<dbReference type="Pfam" id="PF01797">
    <property type="entry name" value="Y1_Tnp"/>
    <property type="match status" value="1"/>
</dbReference>
<evidence type="ECO:0000313" key="3">
    <source>
        <dbReference type="Proteomes" id="UP000323454"/>
    </source>
</evidence>
<reference evidence="2 3" key="1">
    <citation type="submission" date="2019-09" db="EMBL/GenBank/DDBJ databases">
        <title>Goodfellowia gen. nov., a new genus of the Pseudonocardineae related to Actinoalloteichus, containing Goodfellowia coeruleoviolacea gen. nov., comb. nov. gen. nov., comb. nov.</title>
        <authorList>
            <person name="Labeda D."/>
        </authorList>
    </citation>
    <scope>NUCLEOTIDE SEQUENCE [LARGE SCALE GENOMIC DNA]</scope>
    <source>
        <strain evidence="2 3">AN110305</strain>
    </source>
</reference>
<gene>
    <name evidence="2" type="primary">tnpA</name>
    <name evidence="2" type="ORF">F0L68_31235</name>
</gene>
<comment type="caution">
    <text evidence="2">The sequence shown here is derived from an EMBL/GenBank/DDBJ whole genome shotgun (WGS) entry which is preliminary data.</text>
</comment>
<dbReference type="Gene3D" id="3.30.70.1290">
    <property type="entry name" value="Transposase IS200-like"/>
    <property type="match status" value="1"/>
</dbReference>
<evidence type="ECO:0000259" key="1">
    <source>
        <dbReference type="SMART" id="SM01321"/>
    </source>
</evidence>
<evidence type="ECO:0000313" key="2">
    <source>
        <dbReference type="EMBL" id="KAA2254086.1"/>
    </source>
</evidence>
<keyword evidence="3" id="KW-1185">Reference proteome</keyword>
<dbReference type="GO" id="GO:0004803">
    <property type="term" value="F:transposase activity"/>
    <property type="evidence" value="ECO:0007669"/>
    <property type="project" value="InterPro"/>
</dbReference>
<dbReference type="NCBIfam" id="NF033573">
    <property type="entry name" value="transpos_IS200"/>
    <property type="match status" value="1"/>
</dbReference>
<protein>
    <submittedName>
        <fullName evidence="2">IS200/IS605 family transposase</fullName>
    </submittedName>
</protein>
<dbReference type="RefSeq" id="WP_149853451.1">
    <property type="nucleotide sequence ID" value="NZ_VUOB01000063.1"/>
</dbReference>
<dbReference type="PANTHER" id="PTHR33360:SF2">
    <property type="entry name" value="TRANSPOSASE FOR INSERTION SEQUENCE ELEMENT IS200"/>
    <property type="match status" value="1"/>
</dbReference>
<name>A0A5B2WUC8_9PSEU</name>
<dbReference type="InterPro" id="IPR002686">
    <property type="entry name" value="Transposase_17"/>
</dbReference>
<dbReference type="EMBL" id="VUOB01000063">
    <property type="protein sequence ID" value="KAA2254086.1"/>
    <property type="molecule type" value="Genomic_DNA"/>
</dbReference>
<organism evidence="2 3">
    <name type="scientific">Solihabitans fulvus</name>
    <dbReference type="NCBI Taxonomy" id="1892852"/>
    <lineage>
        <taxon>Bacteria</taxon>
        <taxon>Bacillati</taxon>
        <taxon>Actinomycetota</taxon>
        <taxon>Actinomycetes</taxon>
        <taxon>Pseudonocardiales</taxon>
        <taxon>Pseudonocardiaceae</taxon>
        <taxon>Solihabitans</taxon>
    </lineage>
</organism>